<organism evidence="1 2">
    <name type="scientific">Streptomyces violascens</name>
    <dbReference type="NCBI Taxonomy" id="67381"/>
    <lineage>
        <taxon>Bacteria</taxon>
        <taxon>Bacillati</taxon>
        <taxon>Actinomycetota</taxon>
        <taxon>Actinomycetes</taxon>
        <taxon>Kitasatosporales</taxon>
        <taxon>Streptomycetaceae</taxon>
        <taxon>Streptomyces</taxon>
    </lineage>
</organism>
<evidence type="ECO:0000313" key="1">
    <source>
        <dbReference type="EMBL" id="GHI36674.1"/>
    </source>
</evidence>
<dbReference type="CDD" id="cd04645">
    <property type="entry name" value="LbH_gamma_CA_like"/>
    <property type="match status" value="1"/>
</dbReference>
<dbReference type="Pfam" id="PF00132">
    <property type="entry name" value="Hexapep"/>
    <property type="match status" value="1"/>
</dbReference>
<comment type="caution">
    <text evidence="1">The sequence shown here is derived from an EMBL/GenBank/DDBJ whole genome shotgun (WGS) entry which is preliminary data.</text>
</comment>
<dbReference type="PANTHER" id="PTHR13061:SF29">
    <property type="entry name" value="GAMMA CARBONIC ANHYDRASE-LIKE 1, MITOCHONDRIAL-RELATED"/>
    <property type="match status" value="1"/>
</dbReference>
<sequence length="222" mass="22801">MRAAGDPEECHRAIVSGPPAARAQARSLSVTPGAMESVQGPYKEWRMAEQALVVAVGGKTPEIAPTAFTAPTSVVLGEVSLGAGASVWYHAVLRADCGPIVIGAESNIQDNCTVHVDPGFPVSVGERVTVGHNAVLHGCTVEDDVLVGMGATVLNGARIGAGSLIAAHALVPQGMVVPPGSLVAGVPAKVRRELTDEEREGIKVNALMYLGLAEDHRKAHGG</sequence>
<dbReference type="InterPro" id="IPR047324">
    <property type="entry name" value="LbH_gamma_CA-like"/>
</dbReference>
<dbReference type="EMBL" id="BNDY01000002">
    <property type="protein sequence ID" value="GHI36674.1"/>
    <property type="molecule type" value="Genomic_DNA"/>
</dbReference>
<dbReference type="InterPro" id="IPR050484">
    <property type="entry name" value="Transf_Hexapept/Carb_Anhydrase"/>
</dbReference>
<dbReference type="Gene3D" id="2.160.10.10">
    <property type="entry name" value="Hexapeptide repeat proteins"/>
    <property type="match status" value="1"/>
</dbReference>
<gene>
    <name evidence="1" type="ORF">Sviol_10820</name>
</gene>
<protein>
    <submittedName>
        <fullName evidence="1">Gamma carbonic anhydrase family protein</fullName>
    </submittedName>
</protein>
<evidence type="ECO:0000313" key="2">
    <source>
        <dbReference type="Proteomes" id="UP001050808"/>
    </source>
</evidence>
<keyword evidence="2" id="KW-1185">Reference proteome</keyword>
<dbReference type="SUPFAM" id="SSF51161">
    <property type="entry name" value="Trimeric LpxA-like enzymes"/>
    <property type="match status" value="1"/>
</dbReference>
<dbReference type="InterPro" id="IPR001451">
    <property type="entry name" value="Hexapep"/>
</dbReference>
<reference evidence="1" key="1">
    <citation type="submission" date="2024-05" db="EMBL/GenBank/DDBJ databases">
        <title>Whole genome shotgun sequence of Streptomyces violascens NBRC 12920.</title>
        <authorList>
            <person name="Komaki H."/>
            <person name="Tamura T."/>
        </authorList>
    </citation>
    <scope>NUCLEOTIDE SEQUENCE</scope>
    <source>
        <strain evidence="1">NBRC 12920</strain>
    </source>
</reference>
<accession>A0ABQ3QHF8</accession>
<name>A0ABQ3QHF8_9ACTN</name>
<dbReference type="PANTHER" id="PTHR13061">
    <property type="entry name" value="DYNACTIN SUBUNIT P25"/>
    <property type="match status" value="1"/>
</dbReference>
<dbReference type="Proteomes" id="UP001050808">
    <property type="component" value="Unassembled WGS sequence"/>
</dbReference>
<proteinExistence type="predicted"/>
<dbReference type="InterPro" id="IPR011004">
    <property type="entry name" value="Trimer_LpxA-like_sf"/>
</dbReference>